<protein>
    <submittedName>
        <fullName evidence="1">Uncharacterized protein</fullName>
    </submittedName>
</protein>
<sequence>MQADSNEKKKESEAVSASLMAAENSMVLTYVPLVVAEDTIHADSKTQSLNSPCKTWIYPCKTLKSFPCKLMGYALKKVAYEDGIFDSLSDLAENSNQFLHLGINHDDWSQQLKATFVYAKSTWADRKELWESLCSIRANLVDL</sequence>
<proteinExistence type="predicted"/>
<name>A0ABD2YTG1_9GENT</name>
<dbReference type="Proteomes" id="UP001630127">
    <property type="component" value="Unassembled WGS sequence"/>
</dbReference>
<organism evidence="1 2">
    <name type="scientific">Cinchona calisaya</name>
    <dbReference type="NCBI Taxonomy" id="153742"/>
    <lineage>
        <taxon>Eukaryota</taxon>
        <taxon>Viridiplantae</taxon>
        <taxon>Streptophyta</taxon>
        <taxon>Embryophyta</taxon>
        <taxon>Tracheophyta</taxon>
        <taxon>Spermatophyta</taxon>
        <taxon>Magnoliopsida</taxon>
        <taxon>eudicotyledons</taxon>
        <taxon>Gunneridae</taxon>
        <taxon>Pentapetalae</taxon>
        <taxon>asterids</taxon>
        <taxon>lamiids</taxon>
        <taxon>Gentianales</taxon>
        <taxon>Rubiaceae</taxon>
        <taxon>Cinchonoideae</taxon>
        <taxon>Cinchoneae</taxon>
        <taxon>Cinchona</taxon>
    </lineage>
</organism>
<keyword evidence="2" id="KW-1185">Reference proteome</keyword>
<accession>A0ABD2YTG1</accession>
<reference evidence="1 2" key="1">
    <citation type="submission" date="2024-11" db="EMBL/GenBank/DDBJ databases">
        <title>A near-complete genome assembly of Cinchona calisaya.</title>
        <authorList>
            <person name="Lian D.C."/>
            <person name="Zhao X.W."/>
            <person name="Wei L."/>
        </authorList>
    </citation>
    <scope>NUCLEOTIDE SEQUENCE [LARGE SCALE GENOMIC DNA]</scope>
    <source>
        <tissue evidence="1">Nenye</tissue>
    </source>
</reference>
<evidence type="ECO:0000313" key="2">
    <source>
        <dbReference type="Proteomes" id="UP001630127"/>
    </source>
</evidence>
<comment type="caution">
    <text evidence="1">The sequence shown here is derived from an EMBL/GenBank/DDBJ whole genome shotgun (WGS) entry which is preliminary data.</text>
</comment>
<evidence type="ECO:0000313" key="1">
    <source>
        <dbReference type="EMBL" id="KAL3510233.1"/>
    </source>
</evidence>
<gene>
    <name evidence="1" type="ORF">ACH5RR_029634</name>
</gene>
<dbReference type="EMBL" id="JBJUIK010000012">
    <property type="protein sequence ID" value="KAL3510233.1"/>
    <property type="molecule type" value="Genomic_DNA"/>
</dbReference>
<dbReference type="AlphaFoldDB" id="A0ABD2YTG1"/>